<reference evidence="2" key="2">
    <citation type="submission" date="2025-08" db="UniProtKB">
        <authorList>
            <consortium name="Ensembl"/>
        </authorList>
    </citation>
    <scope>IDENTIFICATION</scope>
</reference>
<proteinExistence type="predicted"/>
<reference evidence="2" key="1">
    <citation type="submission" date="2019-06" db="EMBL/GenBank/DDBJ databases">
        <authorList>
            <consortium name="Wellcome Sanger Institute Data Sharing"/>
        </authorList>
    </citation>
    <scope>NUCLEOTIDE SEQUENCE [LARGE SCALE GENOMIC DNA]</scope>
</reference>
<dbReference type="InterPro" id="IPR043502">
    <property type="entry name" value="DNA/RNA_pol_sf"/>
</dbReference>
<evidence type="ECO:0000259" key="1">
    <source>
        <dbReference type="PROSITE" id="PS50878"/>
    </source>
</evidence>
<organism evidence="2 3">
    <name type="scientific">Salarias fasciatus</name>
    <name type="common">Jewelled blenny</name>
    <name type="synonym">Blennius fasciatus</name>
    <dbReference type="NCBI Taxonomy" id="181472"/>
    <lineage>
        <taxon>Eukaryota</taxon>
        <taxon>Metazoa</taxon>
        <taxon>Chordata</taxon>
        <taxon>Craniata</taxon>
        <taxon>Vertebrata</taxon>
        <taxon>Euteleostomi</taxon>
        <taxon>Actinopterygii</taxon>
        <taxon>Neopterygii</taxon>
        <taxon>Teleostei</taxon>
        <taxon>Neoteleostei</taxon>
        <taxon>Acanthomorphata</taxon>
        <taxon>Ovalentaria</taxon>
        <taxon>Blenniimorphae</taxon>
        <taxon>Blenniiformes</taxon>
        <taxon>Blennioidei</taxon>
        <taxon>Blenniidae</taxon>
        <taxon>Salariinae</taxon>
        <taxon>Salarias</taxon>
    </lineage>
</organism>
<dbReference type="InterPro" id="IPR000477">
    <property type="entry name" value="RT_dom"/>
</dbReference>
<dbReference type="SUPFAM" id="SSF56672">
    <property type="entry name" value="DNA/RNA polymerases"/>
    <property type="match status" value="1"/>
</dbReference>
<dbReference type="Ensembl" id="ENSSFAT00005000023.1">
    <property type="protein sequence ID" value="ENSSFAP00005000022.1"/>
    <property type="gene ID" value="ENSSFAG00005000019.1"/>
</dbReference>
<dbReference type="CDD" id="cd01650">
    <property type="entry name" value="RT_nLTR_like"/>
    <property type="match status" value="1"/>
</dbReference>
<dbReference type="PROSITE" id="PS50878">
    <property type="entry name" value="RT_POL"/>
    <property type="match status" value="1"/>
</dbReference>
<dbReference type="InParanoid" id="A0A672F466"/>
<dbReference type="PANTHER" id="PTHR33332">
    <property type="entry name" value="REVERSE TRANSCRIPTASE DOMAIN-CONTAINING PROTEIN"/>
    <property type="match status" value="1"/>
</dbReference>
<keyword evidence="3" id="KW-1185">Reference proteome</keyword>
<dbReference type="OMA" id="TEERMII"/>
<accession>A0A672F466</accession>
<dbReference type="AlphaFoldDB" id="A0A672F466"/>
<feature type="domain" description="Reverse transcriptase" evidence="1">
    <location>
        <begin position="21"/>
        <end position="289"/>
    </location>
</feature>
<evidence type="ECO:0000313" key="3">
    <source>
        <dbReference type="Proteomes" id="UP000472267"/>
    </source>
</evidence>
<reference evidence="2" key="3">
    <citation type="submission" date="2025-09" db="UniProtKB">
        <authorList>
            <consortium name="Ensembl"/>
        </authorList>
    </citation>
    <scope>IDENTIFICATION</scope>
</reference>
<dbReference type="Pfam" id="PF00078">
    <property type="entry name" value="RVT_1"/>
    <property type="match status" value="1"/>
</dbReference>
<dbReference type="Proteomes" id="UP000472267">
    <property type="component" value="Chromosome 1"/>
</dbReference>
<evidence type="ECO:0000313" key="2">
    <source>
        <dbReference type="Ensembl" id="ENSSFAP00005000022.1"/>
    </source>
</evidence>
<sequence>MTTVKNVIHSIANPLTYICNLSFTTGAFPQKMKMAKVIPLYRSGDSKLYSNYRPVSLLCQFSKVLEKLFEKRLKVFLEKFNILSDSQYGFREQRPTALALLDLTEEISSYIDKSNHVIGVFVDLKKAFDTINHDILFMKMERYGIRGIFLEWLKSYMGNRKPYVQIRDYRSSSLDITVGVPQGSALGPTLFTLFINDLCMTSKKLKFILFADDTNILCSGKKLRNLMHDVMTELTYLNHWFRLNKLSINMEKPKYILFGNKKTKTEERMIIDNNEIERLTETKFLGVILDEQLNWKPQIKNIKIKLAKSVGLLNKTKLFLNYKARYILYSSLVMPHLSYCVEIWGNTYPSNLQS</sequence>
<protein>
    <recommendedName>
        <fullName evidence="1">Reverse transcriptase domain-containing protein</fullName>
    </recommendedName>
</protein>
<name>A0A672F466_SALFA</name>